<dbReference type="InterPro" id="IPR046848">
    <property type="entry name" value="E_motif"/>
</dbReference>
<evidence type="ECO:0000256" key="2">
    <source>
        <dbReference type="PROSITE-ProRule" id="PRU00708"/>
    </source>
</evidence>
<sequence length="636" mass="70399">MQLLALMVLRRTFTFTLTTSRYYTSAIVSLPHTPHTLLHLLQRCIDLRVEKLAQQSHAQILANGYAQNVFLATRLVSAYATCGGLTLSRLVFESVEAKNVYLWNSLINGYVKNHNFHQALAWFREMGSNGVPPDDYTLATVFKVSGELEDLVSGRLIHGKSVRIGFVSDAVVANSLMAMYCRCGEFAETVKVFEEMPQRNVGSFNAVISGCAALENCTSASRDYLWNFFVRMQCEGLVADAFTVAILLPVCCGNSGKLDYGRELHCYVVKNGLDLKMGLDVHLGSSLIDMYSRSKKVVLGRRVFDQMKNKNVYVWTAMINGYVQNGAPEEALVLLSEMQMKGGIRPNKVSLVSVLPACTSVAGLTGGKQIHGFSIRMELNEDVSLCNALIDMYSKSGSLDYARRAFETGSYFKDAITWSSMISAYGLHGRGEEAVITYHKMLQQGAKPDMITVVGVLSACSKSGLVDEGISIYKSMMTNYEIKPTVEICACIVDMLGRSGQLDQALQFIIEMPLDPSPSVWGSLLTASVMHGNSRTRDLAYKHLLELEPENPSNYISLSNTYASYRRWDVVSEVRTMMKERGLKKVPGCSWITISGKTHYFSVADKAHPLSSLIYGMLDDLVSMMSYGCTDSDILS</sequence>
<dbReference type="EMBL" id="OY731407">
    <property type="protein sequence ID" value="CAJ1976549.1"/>
    <property type="molecule type" value="Genomic_DNA"/>
</dbReference>
<keyword evidence="3" id="KW-0732">Signal</keyword>
<evidence type="ECO:0000313" key="4">
    <source>
        <dbReference type="EMBL" id="CAJ1976549.1"/>
    </source>
</evidence>
<dbReference type="Gramene" id="rna-AYBTSS11_LOCUS28687">
    <property type="protein sequence ID" value="CAJ1976549.1"/>
    <property type="gene ID" value="gene-AYBTSS11_LOCUS28687"/>
</dbReference>
<organism evidence="4 5">
    <name type="scientific">Sphenostylis stenocarpa</name>
    <dbReference type="NCBI Taxonomy" id="92480"/>
    <lineage>
        <taxon>Eukaryota</taxon>
        <taxon>Viridiplantae</taxon>
        <taxon>Streptophyta</taxon>
        <taxon>Embryophyta</taxon>
        <taxon>Tracheophyta</taxon>
        <taxon>Spermatophyta</taxon>
        <taxon>Magnoliopsida</taxon>
        <taxon>eudicotyledons</taxon>
        <taxon>Gunneridae</taxon>
        <taxon>Pentapetalae</taxon>
        <taxon>rosids</taxon>
        <taxon>fabids</taxon>
        <taxon>Fabales</taxon>
        <taxon>Fabaceae</taxon>
        <taxon>Papilionoideae</taxon>
        <taxon>50 kb inversion clade</taxon>
        <taxon>NPAAA clade</taxon>
        <taxon>indigoferoid/millettioid clade</taxon>
        <taxon>Phaseoleae</taxon>
        <taxon>Sphenostylis</taxon>
    </lineage>
</organism>
<dbReference type="PROSITE" id="PS51375">
    <property type="entry name" value="PPR"/>
    <property type="match status" value="4"/>
</dbReference>
<accession>A0AA87B8X3</accession>
<dbReference type="FunFam" id="1.25.40.10:FF:000351">
    <property type="entry name" value="Pentatricopeptide repeat-containing protein"/>
    <property type="match status" value="1"/>
</dbReference>
<keyword evidence="5" id="KW-1185">Reference proteome</keyword>
<dbReference type="NCBIfam" id="TIGR00756">
    <property type="entry name" value="PPR"/>
    <property type="match status" value="5"/>
</dbReference>
<feature type="repeat" description="PPR" evidence="2">
    <location>
        <begin position="414"/>
        <end position="448"/>
    </location>
</feature>
<dbReference type="FunFam" id="1.25.40.10:FF:000996">
    <property type="entry name" value="Small kernel1"/>
    <property type="match status" value="1"/>
</dbReference>
<feature type="signal peptide" evidence="3">
    <location>
        <begin position="1"/>
        <end position="18"/>
    </location>
</feature>
<dbReference type="InterPro" id="IPR011990">
    <property type="entry name" value="TPR-like_helical_dom_sf"/>
</dbReference>
<dbReference type="PANTHER" id="PTHR24015">
    <property type="entry name" value="OS07G0578800 PROTEIN-RELATED"/>
    <property type="match status" value="1"/>
</dbReference>
<gene>
    <name evidence="4" type="ORF">AYBTSS11_LOCUS28687</name>
</gene>
<dbReference type="AlphaFoldDB" id="A0AA87B8X3"/>
<keyword evidence="1" id="KW-0677">Repeat</keyword>
<evidence type="ECO:0000256" key="1">
    <source>
        <dbReference type="ARBA" id="ARBA00022737"/>
    </source>
</evidence>
<protein>
    <recommendedName>
        <fullName evidence="6">Pentatricopeptide repeat-containing protein</fullName>
    </recommendedName>
</protein>
<feature type="repeat" description="PPR" evidence="2">
    <location>
        <begin position="169"/>
        <end position="203"/>
    </location>
</feature>
<dbReference type="Pfam" id="PF01535">
    <property type="entry name" value="PPR"/>
    <property type="match status" value="2"/>
</dbReference>
<feature type="chain" id="PRO_5041698557" description="Pentatricopeptide repeat-containing protein" evidence="3">
    <location>
        <begin position="19"/>
        <end position="636"/>
    </location>
</feature>
<dbReference type="InterPro" id="IPR046960">
    <property type="entry name" value="PPR_At4g14850-like_plant"/>
</dbReference>
<feature type="repeat" description="PPR" evidence="2">
    <location>
        <begin position="99"/>
        <end position="133"/>
    </location>
</feature>
<dbReference type="GO" id="GO:0003723">
    <property type="term" value="F:RNA binding"/>
    <property type="evidence" value="ECO:0007669"/>
    <property type="project" value="InterPro"/>
</dbReference>
<name>A0AA87B8X3_9FABA</name>
<dbReference type="Pfam" id="PF13041">
    <property type="entry name" value="PPR_2"/>
    <property type="match status" value="3"/>
</dbReference>
<dbReference type="Gene3D" id="1.25.40.10">
    <property type="entry name" value="Tetratricopeptide repeat domain"/>
    <property type="match status" value="4"/>
</dbReference>
<dbReference type="GO" id="GO:0009451">
    <property type="term" value="P:RNA modification"/>
    <property type="evidence" value="ECO:0007669"/>
    <property type="project" value="InterPro"/>
</dbReference>
<evidence type="ECO:0000313" key="5">
    <source>
        <dbReference type="Proteomes" id="UP001189624"/>
    </source>
</evidence>
<evidence type="ECO:0000256" key="3">
    <source>
        <dbReference type="SAM" id="SignalP"/>
    </source>
</evidence>
<dbReference type="Proteomes" id="UP001189624">
    <property type="component" value="Chromosome 10"/>
</dbReference>
<reference evidence="4" key="1">
    <citation type="submission" date="2023-10" db="EMBL/GenBank/DDBJ databases">
        <authorList>
            <person name="Domelevo Entfellner J.-B."/>
        </authorList>
    </citation>
    <scope>NUCLEOTIDE SEQUENCE</scope>
</reference>
<feature type="repeat" description="PPR" evidence="2">
    <location>
        <begin position="311"/>
        <end position="346"/>
    </location>
</feature>
<dbReference type="InterPro" id="IPR002885">
    <property type="entry name" value="PPR_rpt"/>
</dbReference>
<evidence type="ECO:0008006" key="6">
    <source>
        <dbReference type="Google" id="ProtNLM"/>
    </source>
</evidence>
<proteinExistence type="predicted"/>
<dbReference type="PANTHER" id="PTHR24015:SF898">
    <property type="entry name" value="OS07G0436600 PROTEIN"/>
    <property type="match status" value="1"/>
</dbReference>
<dbReference type="Pfam" id="PF20431">
    <property type="entry name" value="E_motif"/>
    <property type="match status" value="1"/>
</dbReference>